<dbReference type="InterPro" id="IPR038765">
    <property type="entry name" value="Papain-like_cys_pep_sf"/>
</dbReference>
<dbReference type="PANTHER" id="PTHR47053">
    <property type="entry name" value="MUREIN DD-ENDOPEPTIDASE MEPH-RELATED"/>
    <property type="match status" value="1"/>
</dbReference>
<feature type="signal peptide" evidence="5">
    <location>
        <begin position="1"/>
        <end position="27"/>
    </location>
</feature>
<keyword evidence="2" id="KW-0645">Protease</keyword>
<sequence>MTKRFKKVIAGCLLIMSLSFISSVAMAASVPGKTTGTDVKLRKSPSTSAAIITKLTNASVTVVDKSGNWYKILVNKKTGWIYGDYVKLLAAKGTINASGVNFRSGPGTSSKVIAVLKKNTGVTVLETAKDWNKVKIGTKTGYVAAKFVANTAVAPAVTTTVKKAVNVAAATASTSAASVKVSRAIDASAFSAEVESVLSLEQEIVAYAREFNGVKYLYGGDNPQTGFDCSGFIGYVYKRFGVKLNRSAEGMYSNGIKVSKSQLKPGDILFFDASSRKASGRIDHAGIYLGGDSFIHASSSNGEVRIQKLSEYRGTYIGAKRVT</sequence>
<feature type="domain" description="SH3b" evidence="6">
    <location>
        <begin position="90"/>
        <end position="152"/>
    </location>
</feature>
<dbReference type="AlphaFoldDB" id="A0A1V4SJ05"/>
<dbReference type="OrthoDB" id="9808890at2"/>
<reference evidence="8 9" key="1">
    <citation type="submission" date="2017-03" db="EMBL/GenBank/DDBJ databases">
        <title>Genome sequence of Clostridium hungatei DSM 14427.</title>
        <authorList>
            <person name="Poehlein A."/>
            <person name="Daniel R."/>
        </authorList>
    </citation>
    <scope>NUCLEOTIDE SEQUENCE [LARGE SCALE GENOMIC DNA]</scope>
    <source>
        <strain evidence="8 9">DSM 14427</strain>
    </source>
</reference>
<dbReference type="Gene3D" id="2.30.30.40">
    <property type="entry name" value="SH3 Domains"/>
    <property type="match status" value="2"/>
</dbReference>
<evidence type="ECO:0000256" key="2">
    <source>
        <dbReference type="ARBA" id="ARBA00022670"/>
    </source>
</evidence>
<dbReference type="RefSeq" id="WP_080064888.1">
    <property type="nucleotide sequence ID" value="NZ_MZGX01000015.1"/>
</dbReference>
<dbReference type="Pfam" id="PF00877">
    <property type="entry name" value="NLPC_P60"/>
    <property type="match status" value="1"/>
</dbReference>
<feature type="domain" description="NlpC/P60" evidence="7">
    <location>
        <begin position="198"/>
        <end position="323"/>
    </location>
</feature>
<evidence type="ECO:0000313" key="8">
    <source>
        <dbReference type="EMBL" id="OPX43743.1"/>
    </source>
</evidence>
<dbReference type="SUPFAM" id="SSF54001">
    <property type="entry name" value="Cysteine proteinases"/>
    <property type="match status" value="1"/>
</dbReference>
<dbReference type="EMBL" id="MZGX01000015">
    <property type="protein sequence ID" value="OPX43743.1"/>
    <property type="molecule type" value="Genomic_DNA"/>
</dbReference>
<evidence type="ECO:0000256" key="1">
    <source>
        <dbReference type="ARBA" id="ARBA00007074"/>
    </source>
</evidence>
<dbReference type="SMART" id="SM00287">
    <property type="entry name" value="SH3b"/>
    <property type="match status" value="2"/>
</dbReference>
<dbReference type="InterPro" id="IPR003646">
    <property type="entry name" value="SH3-like_bac-type"/>
</dbReference>
<dbReference type="Pfam" id="PF08239">
    <property type="entry name" value="SH3_3"/>
    <property type="match status" value="2"/>
</dbReference>
<gene>
    <name evidence="8" type="primary">mepH_1</name>
    <name evidence="8" type="ORF">CLHUN_24630</name>
</gene>
<dbReference type="PANTHER" id="PTHR47053:SF1">
    <property type="entry name" value="MUREIN DD-ENDOPEPTIDASE MEPH-RELATED"/>
    <property type="match status" value="1"/>
</dbReference>
<keyword evidence="4" id="KW-0788">Thiol protease</keyword>
<dbReference type="PROSITE" id="PS51935">
    <property type="entry name" value="NLPC_P60"/>
    <property type="match status" value="1"/>
</dbReference>
<dbReference type="InterPro" id="IPR000064">
    <property type="entry name" value="NLP_P60_dom"/>
</dbReference>
<proteinExistence type="inferred from homology"/>
<dbReference type="STRING" id="48256.CLHUN_24630"/>
<dbReference type="GO" id="GO:0006508">
    <property type="term" value="P:proteolysis"/>
    <property type="evidence" value="ECO:0007669"/>
    <property type="project" value="UniProtKB-KW"/>
</dbReference>
<evidence type="ECO:0000256" key="3">
    <source>
        <dbReference type="ARBA" id="ARBA00022801"/>
    </source>
</evidence>
<dbReference type="PROSITE" id="PS51781">
    <property type="entry name" value="SH3B"/>
    <property type="match status" value="1"/>
</dbReference>
<dbReference type="Gene3D" id="3.90.1720.10">
    <property type="entry name" value="endopeptidase domain like (from Nostoc punctiforme)"/>
    <property type="match status" value="1"/>
</dbReference>
<feature type="chain" id="PRO_5012053512" evidence="5">
    <location>
        <begin position="28"/>
        <end position="323"/>
    </location>
</feature>
<evidence type="ECO:0000313" key="9">
    <source>
        <dbReference type="Proteomes" id="UP000191554"/>
    </source>
</evidence>
<evidence type="ECO:0000259" key="7">
    <source>
        <dbReference type="PROSITE" id="PS51935"/>
    </source>
</evidence>
<accession>A0A1V4SJ05</accession>
<dbReference type="Proteomes" id="UP000191554">
    <property type="component" value="Unassembled WGS sequence"/>
</dbReference>
<organism evidence="8 9">
    <name type="scientific">Ruminiclostridium hungatei</name>
    <name type="common">Clostridium hungatei</name>
    <dbReference type="NCBI Taxonomy" id="48256"/>
    <lineage>
        <taxon>Bacteria</taxon>
        <taxon>Bacillati</taxon>
        <taxon>Bacillota</taxon>
        <taxon>Clostridia</taxon>
        <taxon>Eubacteriales</taxon>
        <taxon>Oscillospiraceae</taxon>
        <taxon>Ruminiclostridium</taxon>
    </lineage>
</organism>
<keyword evidence="3 8" id="KW-0378">Hydrolase</keyword>
<dbReference type="InterPro" id="IPR051202">
    <property type="entry name" value="Peptidase_C40"/>
</dbReference>
<keyword evidence="9" id="KW-1185">Reference proteome</keyword>
<protein>
    <submittedName>
        <fullName evidence="8">Murein DD-endopeptidase MepH</fullName>
        <ecNumber evidence="8">3.4.-.-</ecNumber>
    </submittedName>
</protein>
<evidence type="ECO:0000256" key="4">
    <source>
        <dbReference type="ARBA" id="ARBA00022807"/>
    </source>
</evidence>
<dbReference type="GO" id="GO:0008234">
    <property type="term" value="F:cysteine-type peptidase activity"/>
    <property type="evidence" value="ECO:0007669"/>
    <property type="project" value="UniProtKB-KW"/>
</dbReference>
<comment type="similarity">
    <text evidence="1">Belongs to the peptidase C40 family.</text>
</comment>
<evidence type="ECO:0000259" key="6">
    <source>
        <dbReference type="PROSITE" id="PS51781"/>
    </source>
</evidence>
<comment type="caution">
    <text evidence="8">The sequence shown here is derived from an EMBL/GenBank/DDBJ whole genome shotgun (WGS) entry which is preliminary data.</text>
</comment>
<dbReference type="EC" id="3.4.-.-" evidence="8"/>
<keyword evidence="5" id="KW-0732">Signal</keyword>
<name>A0A1V4SJ05_RUMHU</name>
<evidence type="ECO:0000256" key="5">
    <source>
        <dbReference type="SAM" id="SignalP"/>
    </source>
</evidence>